<proteinExistence type="predicted"/>
<gene>
    <name evidence="1" type="primary">orf03977</name>
    <name evidence="1" type="ORF">Q903MT_gene3954</name>
</gene>
<evidence type="ECO:0000313" key="1">
    <source>
        <dbReference type="EMBL" id="QHR89932.1"/>
    </source>
</evidence>
<sequence length="78" mass="8853">MNSNTGGKLSVPFMLVTDLCISTPYACYCPIPSYLKLTYLHTKARTSETGMDDGWSFRKALLDGPSITIDYRLLLWYH</sequence>
<keyword evidence="1" id="KW-0496">Mitochondrion</keyword>
<dbReference type="EMBL" id="MK697699">
    <property type="protein sequence ID" value="QHR89932.1"/>
    <property type="molecule type" value="Genomic_DNA"/>
</dbReference>
<organism evidence="1">
    <name type="scientific">Picea sitchensis</name>
    <name type="common">Sitka spruce</name>
    <name type="synonym">Pinus sitchensis</name>
    <dbReference type="NCBI Taxonomy" id="3332"/>
    <lineage>
        <taxon>Eukaryota</taxon>
        <taxon>Viridiplantae</taxon>
        <taxon>Streptophyta</taxon>
        <taxon>Embryophyta</taxon>
        <taxon>Tracheophyta</taxon>
        <taxon>Spermatophyta</taxon>
        <taxon>Pinopsida</taxon>
        <taxon>Pinidae</taxon>
        <taxon>Conifers I</taxon>
        <taxon>Pinales</taxon>
        <taxon>Pinaceae</taxon>
        <taxon>Picea</taxon>
    </lineage>
</organism>
<accession>A0A6B9XUV9</accession>
<geneLocation type="mitochondrion" evidence="1"/>
<name>A0A6B9XUV9_PICSI</name>
<dbReference type="AlphaFoldDB" id="A0A6B9XUV9"/>
<protein>
    <submittedName>
        <fullName evidence="1">Uncharacterized protein</fullName>
    </submittedName>
</protein>
<reference evidence="1" key="1">
    <citation type="submission" date="2019-03" db="EMBL/GenBank/DDBJ databases">
        <title>Largest Complete Mitochondrial Genome of a Gymnosperm, Sitka Spruce (Picea sitchensis), Indicates Complex Physical Structure.</title>
        <authorList>
            <person name="Jackman S.D."/>
            <person name="Coombe L."/>
            <person name="Warren R."/>
            <person name="Kirk H."/>
            <person name="Trinh E."/>
            <person name="McLeod T."/>
            <person name="Pleasance S."/>
            <person name="Pandoh P."/>
            <person name="Zhao Y."/>
            <person name="Coope R."/>
            <person name="Bousquet J."/>
            <person name="Bohlmann J.C."/>
            <person name="Jones S.J.M."/>
            <person name="Birol I."/>
        </authorList>
    </citation>
    <scope>NUCLEOTIDE SEQUENCE</scope>
    <source>
        <strain evidence="1">Q903</strain>
    </source>
</reference>